<dbReference type="InterPro" id="IPR013749">
    <property type="entry name" value="PM/HMP-P_kinase-1"/>
</dbReference>
<feature type="domain" description="Pyridoxamine kinase/Phosphomethylpyrimidine kinase" evidence="7">
    <location>
        <begin position="109"/>
        <end position="233"/>
    </location>
</feature>
<dbReference type="KEGG" id="clus:A9F13_01g02156"/>
<dbReference type="GO" id="GO:0005829">
    <property type="term" value="C:cytosol"/>
    <property type="evidence" value="ECO:0007669"/>
    <property type="project" value="TreeGrafter"/>
</dbReference>
<keyword evidence="3" id="KW-0808">Transferase</keyword>
<keyword evidence="5 8" id="KW-0418">Kinase</keyword>
<keyword evidence="4" id="KW-0547">Nucleotide-binding</keyword>
<evidence type="ECO:0000256" key="6">
    <source>
        <dbReference type="ARBA" id="ARBA00022840"/>
    </source>
</evidence>
<comment type="similarity">
    <text evidence="1">Belongs to the pyridoxine kinase family.</text>
</comment>
<gene>
    <name evidence="8" type="ORF">A9F13_01g02156</name>
</gene>
<dbReference type="InterPro" id="IPR029056">
    <property type="entry name" value="Ribokinase-like"/>
</dbReference>
<evidence type="ECO:0000256" key="5">
    <source>
        <dbReference type="ARBA" id="ARBA00022777"/>
    </source>
</evidence>
<dbReference type="GO" id="GO:0009443">
    <property type="term" value="P:pyridoxal 5'-phosphate salvage"/>
    <property type="evidence" value="ECO:0007669"/>
    <property type="project" value="InterPro"/>
</dbReference>
<name>A0AA91Q3U0_CLALS</name>
<dbReference type="Proteomes" id="UP000195602">
    <property type="component" value="Unassembled WGS sequence"/>
</dbReference>
<dbReference type="GO" id="GO:0008478">
    <property type="term" value="F:pyridoxal kinase activity"/>
    <property type="evidence" value="ECO:0007669"/>
    <property type="project" value="UniProtKB-EC"/>
</dbReference>
<comment type="caution">
    <text evidence="8">The sequence shown here is derived from an EMBL/GenBank/DDBJ whole genome shotgun (WGS) entry which is preliminary data.</text>
</comment>
<evidence type="ECO:0000256" key="2">
    <source>
        <dbReference type="ARBA" id="ARBA00012104"/>
    </source>
</evidence>
<proteinExistence type="inferred from homology"/>
<dbReference type="AlphaFoldDB" id="A0AA91Q3U0"/>
<dbReference type="EC" id="2.7.1.35" evidence="2"/>
<evidence type="ECO:0000256" key="1">
    <source>
        <dbReference type="ARBA" id="ARBA00008805"/>
    </source>
</evidence>
<sequence>MGEVKPLLSISSYVAHGYVGNRAMVFPLQYHGWDVDTVNTTHYSNHPGYGMFKGQKSSPELVESIFQGLGNILDISSYYKVIVVGYCPSAAVMNTIYKDLEPIVQKASPKRPILVVDPVLGDNGRLYVPEELVLAHKDFLTKGLVDLTTPNQFELELLTGTHVSDFTSARKALLHFYDMYKVPNVVLTSVPIDGKMYCVGFSSASQTVFALEFEQINCSFSGCGDLFTALLTNAFYESGCVLNPIVLGSVLYKLHKVLQNSFEDEWQKTGQPPSMVKDIRIVSSRKVLDEAGGHSWPVKYILE</sequence>
<dbReference type="PANTHER" id="PTHR10534">
    <property type="entry name" value="PYRIDOXAL KINASE"/>
    <property type="match status" value="1"/>
</dbReference>
<dbReference type="PANTHER" id="PTHR10534:SF2">
    <property type="entry name" value="PYRIDOXAL KINASE"/>
    <property type="match status" value="1"/>
</dbReference>
<evidence type="ECO:0000313" key="8">
    <source>
        <dbReference type="EMBL" id="OVF10795.1"/>
    </source>
</evidence>
<accession>A0AA91Q3U0</accession>
<dbReference type="GO" id="GO:0005524">
    <property type="term" value="F:ATP binding"/>
    <property type="evidence" value="ECO:0007669"/>
    <property type="project" value="UniProtKB-KW"/>
</dbReference>
<dbReference type="Gene3D" id="3.40.1190.20">
    <property type="match status" value="1"/>
</dbReference>
<evidence type="ECO:0000259" key="7">
    <source>
        <dbReference type="Pfam" id="PF08543"/>
    </source>
</evidence>
<keyword evidence="6" id="KW-0067">ATP-binding</keyword>
<dbReference type="EMBL" id="LYUB02000001">
    <property type="protein sequence ID" value="OVF10795.1"/>
    <property type="molecule type" value="Genomic_DNA"/>
</dbReference>
<organism evidence="8 9">
    <name type="scientific">Clavispora lusitaniae</name>
    <name type="common">Candida lusitaniae</name>
    <dbReference type="NCBI Taxonomy" id="36911"/>
    <lineage>
        <taxon>Eukaryota</taxon>
        <taxon>Fungi</taxon>
        <taxon>Dikarya</taxon>
        <taxon>Ascomycota</taxon>
        <taxon>Saccharomycotina</taxon>
        <taxon>Pichiomycetes</taxon>
        <taxon>Metschnikowiaceae</taxon>
        <taxon>Clavispora</taxon>
    </lineage>
</organism>
<reference evidence="8 9" key="1">
    <citation type="submission" date="2017-04" db="EMBL/GenBank/DDBJ databases">
        <title>Draft genome of the yeast Clavispora lusitaniae type strain CBS 6936.</title>
        <authorList>
            <person name="Durrens P."/>
            <person name="Klopp C."/>
            <person name="Biteau N."/>
            <person name="Fitton-Ouhabi V."/>
            <person name="Dementhon K."/>
            <person name="Accoceberry I."/>
            <person name="Sherman D.J."/>
            <person name="Noel T."/>
        </authorList>
    </citation>
    <scope>NUCLEOTIDE SEQUENCE [LARGE SCALE GENOMIC DNA]</scope>
    <source>
        <strain evidence="8 9">CBS 6936</strain>
    </source>
</reference>
<evidence type="ECO:0000256" key="3">
    <source>
        <dbReference type="ARBA" id="ARBA00022679"/>
    </source>
</evidence>
<dbReference type="SUPFAM" id="SSF53613">
    <property type="entry name" value="Ribokinase-like"/>
    <property type="match status" value="1"/>
</dbReference>
<protein>
    <recommendedName>
        <fullName evidence="2">pyridoxal kinase</fullName>
        <ecNumber evidence="2">2.7.1.35</ecNumber>
    </recommendedName>
</protein>
<evidence type="ECO:0000313" key="9">
    <source>
        <dbReference type="Proteomes" id="UP000195602"/>
    </source>
</evidence>
<evidence type="ECO:0000256" key="4">
    <source>
        <dbReference type="ARBA" id="ARBA00022741"/>
    </source>
</evidence>
<dbReference type="InterPro" id="IPR004625">
    <property type="entry name" value="PyrdxlKinase"/>
</dbReference>
<dbReference type="Pfam" id="PF08543">
    <property type="entry name" value="Phos_pyr_kin"/>
    <property type="match status" value="1"/>
</dbReference>
<dbReference type="CDD" id="cd01173">
    <property type="entry name" value="pyridoxal_pyridoxamine_kinase"/>
    <property type="match status" value="1"/>
</dbReference>